<sequence length="133" mass="15514">MKQLEKRAKEVILKQMEDLAEITTEQVMELIKPHFCPDYQKLAEQALRRQANNLIARYRDDKGVRKYFNYKDPWGTSKYVNVDKTDDVYALSAIEINLEKKLLGLSTSVKKIKKHKQEIIGQLSIENLISMAE</sequence>
<name>A0A1T4YEB3_9CLOT</name>
<keyword evidence="2" id="KW-1185">Reference proteome</keyword>
<proteinExistence type="predicted"/>
<organism evidence="1 2">
    <name type="scientific">Caloramator quimbayensis</name>
    <dbReference type="NCBI Taxonomy" id="1147123"/>
    <lineage>
        <taxon>Bacteria</taxon>
        <taxon>Bacillati</taxon>
        <taxon>Bacillota</taxon>
        <taxon>Clostridia</taxon>
        <taxon>Eubacteriales</taxon>
        <taxon>Clostridiaceae</taxon>
        <taxon>Caloramator</taxon>
    </lineage>
</organism>
<evidence type="ECO:0000313" key="1">
    <source>
        <dbReference type="EMBL" id="SKB00030.1"/>
    </source>
</evidence>
<gene>
    <name evidence="1" type="ORF">SAMN05443428_1411</name>
</gene>
<dbReference type="EMBL" id="FUYH01000041">
    <property type="protein sequence ID" value="SKB00030.1"/>
    <property type="molecule type" value="Genomic_DNA"/>
</dbReference>
<dbReference type="Proteomes" id="UP000190105">
    <property type="component" value="Unassembled WGS sequence"/>
</dbReference>
<dbReference type="STRING" id="1147123.SAMN05443428_1411"/>
<dbReference type="AlphaFoldDB" id="A0A1T4YEB3"/>
<protein>
    <submittedName>
        <fullName evidence="1">Uncharacterized protein</fullName>
    </submittedName>
</protein>
<dbReference type="OrthoDB" id="1911520at2"/>
<dbReference type="RefSeq" id="WP_078697798.1">
    <property type="nucleotide sequence ID" value="NZ_FUYH01000041.1"/>
</dbReference>
<accession>A0A1T4YEB3</accession>
<evidence type="ECO:0000313" key="2">
    <source>
        <dbReference type="Proteomes" id="UP000190105"/>
    </source>
</evidence>
<reference evidence="2" key="1">
    <citation type="submission" date="2017-02" db="EMBL/GenBank/DDBJ databases">
        <authorList>
            <person name="Varghese N."/>
            <person name="Submissions S."/>
        </authorList>
    </citation>
    <scope>NUCLEOTIDE SEQUENCE [LARGE SCALE GENOMIC DNA]</scope>
    <source>
        <strain evidence="2">USBA 833</strain>
    </source>
</reference>